<dbReference type="PANTHER" id="PTHR47094:SF1">
    <property type="entry name" value="RING-TYPE E3 UBIQUITIN TRANSFERASE"/>
    <property type="match status" value="1"/>
</dbReference>
<keyword evidence="8" id="KW-1185">Reference proteome</keyword>
<evidence type="ECO:0000259" key="6">
    <source>
        <dbReference type="PROSITE" id="PS50089"/>
    </source>
</evidence>
<organism evidence="7 8">
    <name type="scientific">Cinchona calisaya</name>
    <dbReference type="NCBI Taxonomy" id="153742"/>
    <lineage>
        <taxon>Eukaryota</taxon>
        <taxon>Viridiplantae</taxon>
        <taxon>Streptophyta</taxon>
        <taxon>Embryophyta</taxon>
        <taxon>Tracheophyta</taxon>
        <taxon>Spermatophyta</taxon>
        <taxon>Magnoliopsida</taxon>
        <taxon>eudicotyledons</taxon>
        <taxon>Gunneridae</taxon>
        <taxon>Pentapetalae</taxon>
        <taxon>asterids</taxon>
        <taxon>lamiids</taxon>
        <taxon>Gentianales</taxon>
        <taxon>Rubiaceae</taxon>
        <taxon>Cinchonoideae</taxon>
        <taxon>Cinchoneae</taxon>
        <taxon>Cinchona</taxon>
    </lineage>
</organism>
<dbReference type="Gene3D" id="3.30.40.10">
    <property type="entry name" value="Zinc/RING finger domain, C3HC4 (zinc finger)"/>
    <property type="match status" value="1"/>
</dbReference>
<keyword evidence="1" id="KW-0479">Metal-binding</keyword>
<dbReference type="InterPro" id="IPR013083">
    <property type="entry name" value="Znf_RING/FYVE/PHD"/>
</dbReference>
<dbReference type="InterPro" id="IPR001841">
    <property type="entry name" value="Znf_RING"/>
</dbReference>
<gene>
    <name evidence="7" type="ORF">ACH5RR_010415</name>
</gene>
<feature type="compositionally biased region" description="Polar residues" evidence="5">
    <location>
        <begin position="148"/>
        <end position="171"/>
    </location>
</feature>
<dbReference type="InterPro" id="IPR049627">
    <property type="entry name" value="SLX8"/>
</dbReference>
<keyword evidence="3" id="KW-0862">Zinc</keyword>
<reference evidence="7 8" key="1">
    <citation type="submission" date="2024-11" db="EMBL/GenBank/DDBJ databases">
        <title>A near-complete genome assembly of Cinchona calisaya.</title>
        <authorList>
            <person name="Lian D.C."/>
            <person name="Zhao X.W."/>
            <person name="Wei L."/>
        </authorList>
    </citation>
    <scope>NUCLEOTIDE SEQUENCE [LARGE SCALE GENOMIC DNA]</scope>
    <source>
        <tissue evidence="7">Nenye</tissue>
    </source>
</reference>
<dbReference type="GO" id="GO:0008270">
    <property type="term" value="F:zinc ion binding"/>
    <property type="evidence" value="ECO:0007669"/>
    <property type="project" value="UniProtKB-KW"/>
</dbReference>
<proteinExistence type="predicted"/>
<evidence type="ECO:0000256" key="5">
    <source>
        <dbReference type="SAM" id="MobiDB-lite"/>
    </source>
</evidence>
<protein>
    <recommendedName>
        <fullName evidence="6">RING-type domain-containing protein</fullName>
    </recommendedName>
</protein>
<evidence type="ECO:0000256" key="2">
    <source>
        <dbReference type="ARBA" id="ARBA00022771"/>
    </source>
</evidence>
<evidence type="ECO:0000313" key="8">
    <source>
        <dbReference type="Proteomes" id="UP001630127"/>
    </source>
</evidence>
<keyword evidence="2 4" id="KW-0863">Zinc-finger</keyword>
<evidence type="ECO:0000256" key="1">
    <source>
        <dbReference type="ARBA" id="ARBA00022723"/>
    </source>
</evidence>
<evidence type="ECO:0000256" key="4">
    <source>
        <dbReference type="PROSITE-ProRule" id="PRU00175"/>
    </source>
</evidence>
<dbReference type="EMBL" id="JBJUIK010000004">
    <property type="protein sequence ID" value="KAL3531093.1"/>
    <property type="molecule type" value="Genomic_DNA"/>
</dbReference>
<dbReference type="PROSITE" id="PS00518">
    <property type="entry name" value="ZF_RING_1"/>
    <property type="match status" value="1"/>
</dbReference>
<accession>A0ABD3AIW6</accession>
<dbReference type="Pfam" id="PF13923">
    <property type="entry name" value="zf-C3HC4_2"/>
    <property type="match status" value="1"/>
</dbReference>
<dbReference type="SUPFAM" id="SSF57850">
    <property type="entry name" value="RING/U-box"/>
    <property type="match status" value="1"/>
</dbReference>
<evidence type="ECO:0000256" key="3">
    <source>
        <dbReference type="ARBA" id="ARBA00022833"/>
    </source>
</evidence>
<dbReference type="PROSITE" id="PS50089">
    <property type="entry name" value="ZF_RING_2"/>
    <property type="match status" value="1"/>
</dbReference>
<name>A0ABD3AIW6_9GENT</name>
<dbReference type="Proteomes" id="UP001630127">
    <property type="component" value="Unassembled WGS sequence"/>
</dbReference>
<comment type="caution">
    <text evidence="7">The sequence shown here is derived from an EMBL/GenBank/DDBJ whole genome shotgun (WGS) entry which is preliminary data.</text>
</comment>
<dbReference type="AlphaFoldDB" id="A0ABD3AIW6"/>
<dbReference type="SMART" id="SM00184">
    <property type="entry name" value="RING"/>
    <property type="match status" value="1"/>
</dbReference>
<dbReference type="InterPro" id="IPR017907">
    <property type="entry name" value="Znf_RING_CS"/>
</dbReference>
<feature type="domain" description="RING-type" evidence="6">
    <location>
        <begin position="253"/>
        <end position="291"/>
    </location>
</feature>
<dbReference type="Pfam" id="PF02724">
    <property type="entry name" value="CDC45"/>
    <property type="match status" value="1"/>
</dbReference>
<sequence length="368" mass="40613">MDAFREKGARMKPLVCVCYTEERNKVLMVGICGKPRLGAVQGNAFGIAFRTAADETGAEYFHELFESSWIVLDSVAVNSFMISFGPSKTKLLSGGHWNFMMSTQEYWTQPLRPQTRSNVELNAVPPSDSRDQVGPSTRSRAQGRETTRGVTTTSASSAFAGPRNNSSRNHGQTAVADVVSGTIHTIFAATAEERLSRSSQNSGKELRKASANQAFINCNLHINLESSSNSARDDVNCMVSRPPPPPKELTFTCPICMAPFVEEMSTKCGHIFCKACIKSAIAAKKKCPTCRRRITMKDIIRIYLPDASDCSRGDCSSPVRDEMRDLDTSNRNMELNASEVGLNARIRKVLLGVSNWFSRLQNLRTARH</sequence>
<dbReference type="InterPro" id="IPR003874">
    <property type="entry name" value="CDC45"/>
</dbReference>
<feature type="region of interest" description="Disordered" evidence="5">
    <location>
        <begin position="120"/>
        <end position="171"/>
    </location>
</feature>
<dbReference type="PANTHER" id="PTHR47094">
    <property type="entry name" value="ELFLESS, ISOFORM B"/>
    <property type="match status" value="1"/>
</dbReference>
<evidence type="ECO:0000313" key="7">
    <source>
        <dbReference type="EMBL" id="KAL3531093.1"/>
    </source>
</evidence>